<dbReference type="SUPFAM" id="SSF81301">
    <property type="entry name" value="Nucleotidyltransferase"/>
    <property type="match status" value="1"/>
</dbReference>
<dbReference type="PANTHER" id="PTHR21043:SF0">
    <property type="entry name" value="MITOCHONDRIAL ASSEMBLY OF RIBOSOMAL LARGE SUBUNIT PROTEIN 1"/>
    <property type="match status" value="1"/>
</dbReference>
<evidence type="ECO:0000313" key="3">
    <source>
        <dbReference type="EMBL" id="GAA3922676.1"/>
    </source>
</evidence>
<evidence type="ECO:0000313" key="4">
    <source>
        <dbReference type="Proteomes" id="UP001501565"/>
    </source>
</evidence>
<dbReference type="EMBL" id="BAABBN010000006">
    <property type="protein sequence ID" value="GAA3922676.1"/>
    <property type="molecule type" value="Genomic_DNA"/>
</dbReference>
<evidence type="ECO:0000256" key="2">
    <source>
        <dbReference type="HAMAP-Rule" id="MF_01477"/>
    </source>
</evidence>
<dbReference type="InterPro" id="IPR043519">
    <property type="entry name" value="NT_sf"/>
</dbReference>
<dbReference type="PANTHER" id="PTHR21043">
    <property type="entry name" value="IOJAP SUPERFAMILY ORTHOLOG"/>
    <property type="match status" value="1"/>
</dbReference>
<comment type="caution">
    <text evidence="3">The sequence shown here is derived from an EMBL/GenBank/DDBJ whole genome shotgun (WGS) entry which is preliminary data.</text>
</comment>
<evidence type="ECO:0000256" key="1">
    <source>
        <dbReference type="ARBA" id="ARBA00010574"/>
    </source>
</evidence>
<protein>
    <recommendedName>
        <fullName evidence="2">Ribosomal silencing factor RsfS</fullName>
    </recommendedName>
</protein>
<comment type="similarity">
    <text evidence="1 2">Belongs to the Iojap/RsfS family.</text>
</comment>
<reference evidence="4" key="1">
    <citation type="journal article" date="2019" name="Int. J. Syst. Evol. Microbiol.">
        <title>The Global Catalogue of Microorganisms (GCM) 10K type strain sequencing project: providing services to taxonomists for standard genome sequencing and annotation.</title>
        <authorList>
            <consortium name="The Broad Institute Genomics Platform"/>
            <consortium name="The Broad Institute Genome Sequencing Center for Infectious Disease"/>
            <person name="Wu L."/>
            <person name="Ma J."/>
        </authorList>
    </citation>
    <scope>NUCLEOTIDE SEQUENCE [LARGE SCALE GENOMIC DNA]</scope>
    <source>
        <strain evidence="4">JCM 17551</strain>
    </source>
</reference>
<comment type="subcellular location">
    <subcellularLocation>
        <location evidence="2">Cytoplasm</location>
    </subcellularLocation>
</comment>
<proteinExistence type="inferred from homology"/>
<dbReference type="NCBIfam" id="TIGR00090">
    <property type="entry name" value="rsfS_iojap_ybeB"/>
    <property type="match status" value="1"/>
</dbReference>
<comment type="function">
    <text evidence="2">Functions as a ribosomal silencing factor. Interacts with ribosomal protein uL14 (rplN), blocking formation of intersubunit bridge B8. Prevents association of the 30S and 50S ribosomal subunits and the formation of functional ribosomes, thus repressing translation.</text>
</comment>
<dbReference type="InterPro" id="IPR004394">
    <property type="entry name" value="Iojap/RsfS/C7orf30"/>
</dbReference>
<gene>
    <name evidence="2 3" type="primary">rsfS</name>
    <name evidence="3" type="ORF">GCM10022277_18240</name>
</gene>
<sequence length="118" mass="12983">MDSQSLKDKVLDLLESIKAKDIVCMDVKEQTSVTDYMIVASGTSSRHVKSIAGYVAEEAKKVGVNPIGTEGEQSAEWVLIDFGDVVVHVMMPTAREFYDLEKLWSGLTPTSEQNQTVS</sequence>
<dbReference type="Proteomes" id="UP001501565">
    <property type="component" value="Unassembled WGS sequence"/>
</dbReference>
<keyword evidence="2" id="KW-0678">Repressor</keyword>
<dbReference type="Pfam" id="PF02410">
    <property type="entry name" value="RsfS"/>
    <property type="match status" value="1"/>
</dbReference>
<comment type="subunit">
    <text evidence="2">Interacts with ribosomal protein uL14 (rplN).</text>
</comment>
<dbReference type="Gene3D" id="3.30.460.10">
    <property type="entry name" value="Beta Polymerase, domain 2"/>
    <property type="match status" value="1"/>
</dbReference>
<name>A0ABP7MGW8_9GAMM</name>
<keyword evidence="2" id="KW-0810">Translation regulation</keyword>
<accession>A0ABP7MGW8</accession>
<organism evidence="3 4">
    <name type="scientific">Litoribacillus peritrichatus</name>
    <dbReference type="NCBI Taxonomy" id="718191"/>
    <lineage>
        <taxon>Bacteria</taxon>
        <taxon>Pseudomonadati</taxon>
        <taxon>Pseudomonadota</taxon>
        <taxon>Gammaproteobacteria</taxon>
        <taxon>Oceanospirillales</taxon>
        <taxon>Oceanospirillaceae</taxon>
        <taxon>Litoribacillus</taxon>
    </lineage>
</organism>
<keyword evidence="2" id="KW-0963">Cytoplasm</keyword>
<keyword evidence="4" id="KW-1185">Reference proteome</keyword>
<dbReference type="RefSeq" id="WP_344797782.1">
    <property type="nucleotide sequence ID" value="NZ_BAABBN010000006.1"/>
</dbReference>
<dbReference type="HAMAP" id="MF_01477">
    <property type="entry name" value="Iojap_RsfS"/>
    <property type="match status" value="1"/>
</dbReference>